<dbReference type="PATRIC" id="fig|265546.4.peg.1805"/>
<proteinExistence type="predicted"/>
<dbReference type="Gene3D" id="3.30.70.1290">
    <property type="entry name" value="Transposase IS200-like"/>
    <property type="match status" value="1"/>
</dbReference>
<evidence type="ECO:0000313" key="3">
    <source>
        <dbReference type="Proteomes" id="UP000032047"/>
    </source>
</evidence>
<gene>
    <name evidence="2" type="ORF">JV16_01809</name>
</gene>
<evidence type="ECO:0000259" key="1">
    <source>
        <dbReference type="SMART" id="SM01321"/>
    </source>
</evidence>
<sequence>MPHLFYHIVCRGNRRDPLFKETNDFRAFLHILEQLHEKIPFELASYCLMTNHFHLQLRSQHESISKVMALINKRYANYYNTRYGLTGHVFEKRYFSKIINDDVGMLEVSRYIHLNPVEARMVYLPEHYRWSSFQFYHQITPLPSFMNIDALLQYFSGTIVEKKKKYIQFIKTDVVTSDVIKEE</sequence>
<dbReference type="EMBL" id="JXTG01000008">
    <property type="protein sequence ID" value="KIP21084.1"/>
    <property type="molecule type" value="Genomic_DNA"/>
</dbReference>
<comment type="caution">
    <text evidence="2">The sequence shown here is derived from an EMBL/GenBank/DDBJ whole genome shotgun (WGS) entry which is preliminary data.</text>
</comment>
<organism evidence="2 3">
    <name type="scientific">Anoxybacillus ayderensis</name>
    <dbReference type="NCBI Taxonomy" id="265546"/>
    <lineage>
        <taxon>Bacteria</taxon>
        <taxon>Bacillati</taxon>
        <taxon>Bacillota</taxon>
        <taxon>Bacilli</taxon>
        <taxon>Bacillales</taxon>
        <taxon>Anoxybacillaceae</taxon>
        <taxon>Anoxybacillus</taxon>
    </lineage>
</organism>
<dbReference type="SUPFAM" id="SSF143422">
    <property type="entry name" value="Transposase IS200-like"/>
    <property type="match status" value="1"/>
</dbReference>
<dbReference type="InterPro" id="IPR002686">
    <property type="entry name" value="Transposase_17"/>
</dbReference>
<dbReference type="PANTHER" id="PTHR34322">
    <property type="entry name" value="TRANSPOSASE, Y1_TNP DOMAIN-CONTAINING"/>
    <property type="match status" value="1"/>
</dbReference>
<reference evidence="2 3" key="1">
    <citation type="submission" date="2015-01" db="EMBL/GenBank/DDBJ databases">
        <title>Genome sequence of Anoxybacillus ayderensis strain AB04.</title>
        <authorList>
            <person name="Belduz A.O."/>
            <person name="Canakci S."/>
            <person name="Chan K.-G."/>
            <person name="Kahar U.M."/>
            <person name="Yaakob A.S."/>
            <person name="Chan C.S."/>
            <person name="Goh K.M."/>
        </authorList>
    </citation>
    <scope>NUCLEOTIDE SEQUENCE [LARGE SCALE GENOMIC DNA]</scope>
    <source>
        <strain evidence="2 3">AB04</strain>
    </source>
</reference>
<dbReference type="SMART" id="SM01321">
    <property type="entry name" value="Y1_Tnp"/>
    <property type="match status" value="1"/>
</dbReference>
<evidence type="ECO:0000313" key="2">
    <source>
        <dbReference type="EMBL" id="KIP21084.1"/>
    </source>
</evidence>
<dbReference type="GO" id="GO:0003677">
    <property type="term" value="F:DNA binding"/>
    <property type="evidence" value="ECO:0007669"/>
    <property type="project" value="InterPro"/>
</dbReference>
<dbReference type="PANTHER" id="PTHR34322:SF2">
    <property type="entry name" value="TRANSPOSASE IS200-LIKE DOMAIN-CONTAINING PROTEIN"/>
    <property type="match status" value="1"/>
</dbReference>
<name>A0A0D0HLQ2_9BACL</name>
<dbReference type="Pfam" id="PF01797">
    <property type="entry name" value="Y1_Tnp"/>
    <property type="match status" value="1"/>
</dbReference>
<dbReference type="AlphaFoldDB" id="A0A0D0HLQ2"/>
<dbReference type="Proteomes" id="UP000032047">
    <property type="component" value="Unassembled WGS sequence"/>
</dbReference>
<protein>
    <submittedName>
        <fullName evidence="2">Transposase</fullName>
    </submittedName>
</protein>
<dbReference type="GO" id="GO:0006313">
    <property type="term" value="P:DNA transposition"/>
    <property type="evidence" value="ECO:0007669"/>
    <property type="project" value="InterPro"/>
</dbReference>
<accession>A0A0D0HLQ2</accession>
<dbReference type="InterPro" id="IPR036515">
    <property type="entry name" value="Transposase_17_sf"/>
</dbReference>
<keyword evidence="3" id="KW-1185">Reference proteome</keyword>
<dbReference type="GO" id="GO:0004803">
    <property type="term" value="F:transposase activity"/>
    <property type="evidence" value="ECO:0007669"/>
    <property type="project" value="InterPro"/>
</dbReference>
<feature type="domain" description="Transposase IS200-like" evidence="1">
    <location>
        <begin position="1"/>
        <end position="115"/>
    </location>
</feature>